<name>Q4RJM6_TETNG</name>
<gene>
    <name evidence="2" type="ORF">GSTENG00033367001</name>
</gene>
<organism evidence="2">
    <name type="scientific">Tetraodon nigroviridis</name>
    <name type="common">Spotted green pufferfish</name>
    <name type="synonym">Chelonodon nigroviridis</name>
    <dbReference type="NCBI Taxonomy" id="99883"/>
    <lineage>
        <taxon>Eukaryota</taxon>
        <taxon>Metazoa</taxon>
        <taxon>Chordata</taxon>
        <taxon>Craniata</taxon>
        <taxon>Vertebrata</taxon>
        <taxon>Euteleostomi</taxon>
        <taxon>Actinopterygii</taxon>
        <taxon>Neopterygii</taxon>
        <taxon>Teleostei</taxon>
        <taxon>Neoteleostei</taxon>
        <taxon>Acanthomorphata</taxon>
        <taxon>Eupercaria</taxon>
        <taxon>Tetraodontiformes</taxon>
        <taxon>Tetradontoidea</taxon>
        <taxon>Tetraodontidae</taxon>
        <taxon>Tetraodon</taxon>
    </lineage>
</organism>
<comment type="caution">
    <text evidence="2">The sequence shown here is derived from an EMBL/GenBank/DDBJ whole genome shotgun (WGS) entry which is preliminary data.</text>
</comment>
<dbReference type="AlphaFoldDB" id="Q4RJM6"/>
<evidence type="ECO:0000256" key="1">
    <source>
        <dbReference type="SAM" id="MobiDB-lite"/>
    </source>
</evidence>
<feature type="region of interest" description="Disordered" evidence="1">
    <location>
        <begin position="107"/>
        <end position="130"/>
    </location>
</feature>
<accession>Q4RJM6</accession>
<protein>
    <submittedName>
        <fullName evidence="2">(spotted green pufferfish) hypothetical protein</fullName>
    </submittedName>
</protein>
<dbReference type="EMBL" id="CAAE01015037">
    <property type="protein sequence ID" value="CAG11406.1"/>
    <property type="molecule type" value="Genomic_DNA"/>
</dbReference>
<dbReference type="KEGG" id="tng:GSTEN00033367G001"/>
<reference evidence="2" key="2">
    <citation type="submission" date="2004-02" db="EMBL/GenBank/DDBJ databases">
        <authorList>
            <consortium name="Genoscope"/>
            <consortium name="Whitehead Institute Centre for Genome Research"/>
        </authorList>
    </citation>
    <scope>NUCLEOTIDE SEQUENCE</scope>
</reference>
<proteinExistence type="predicted"/>
<reference evidence="2" key="1">
    <citation type="journal article" date="2004" name="Nature">
        <title>Genome duplication in the teleost fish Tetraodon nigroviridis reveals the early vertebrate proto-karyotype.</title>
        <authorList>
            <person name="Jaillon O."/>
            <person name="Aury J.-M."/>
            <person name="Brunet F."/>
            <person name="Petit J.-L."/>
            <person name="Stange-Thomann N."/>
            <person name="Mauceli E."/>
            <person name="Bouneau L."/>
            <person name="Fischer C."/>
            <person name="Ozouf-Costaz C."/>
            <person name="Bernot A."/>
            <person name="Nicaud S."/>
            <person name="Jaffe D."/>
            <person name="Fisher S."/>
            <person name="Lutfalla G."/>
            <person name="Dossat C."/>
            <person name="Segurens B."/>
            <person name="Dasilva C."/>
            <person name="Salanoubat M."/>
            <person name="Levy M."/>
            <person name="Boudet N."/>
            <person name="Castellano S."/>
            <person name="Anthouard V."/>
            <person name="Jubin C."/>
            <person name="Castelli V."/>
            <person name="Katinka M."/>
            <person name="Vacherie B."/>
            <person name="Biemont C."/>
            <person name="Skalli Z."/>
            <person name="Cattolico L."/>
            <person name="Poulain J."/>
            <person name="De Berardinis V."/>
            <person name="Cruaud C."/>
            <person name="Duprat S."/>
            <person name="Brottier P."/>
            <person name="Coutanceau J.-P."/>
            <person name="Gouzy J."/>
            <person name="Parra G."/>
            <person name="Lardier G."/>
            <person name="Chapple C."/>
            <person name="McKernan K.J."/>
            <person name="McEwan P."/>
            <person name="Bosak S."/>
            <person name="Kellis M."/>
            <person name="Volff J.-N."/>
            <person name="Guigo R."/>
            <person name="Zody M.C."/>
            <person name="Mesirov J."/>
            <person name="Lindblad-Toh K."/>
            <person name="Birren B."/>
            <person name="Nusbaum C."/>
            <person name="Kahn D."/>
            <person name="Robinson-Rechavi M."/>
            <person name="Laudet V."/>
            <person name="Schachter V."/>
            <person name="Quetier F."/>
            <person name="Saurin W."/>
            <person name="Scarpelli C."/>
            <person name="Wincker P."/>
            <person name="Lander E.S."/>
            <person name="Weissenbach J."/>
            <person name="Roest Crollius H."/>
        </authorList>
    </citation>
    <scope>NUCLEOTIDE SEQUENCE [LARGE SCALE GENOMIC DNA]</scope>
</reference>
<feature type="compositionally biased region" description="Polar residues" evidence="1">
    <location>
        <begin position="110"/>
        <end position="130"/>
    </location>
</feature>
<evidence type="ECO:0000313" key="2">
    <source>
        <dbReference type="EMBL" id="CAG11406.1"/>
    </source>
</evidence>
<sequence length="144" mass="15559">MGVNWGGMGGPNPVIHRGCLCPPGYKVSSSITLLETEQSVNRLLLYHLSTGPGWSMPAPSKAEARHQRFRALGGLLTAFRKGMLANGINQLLFLKASFCLQTEQKEDPSETSGAFTNTAPAPAWSNTEEPPQSDIAFICLRTGR</sequence>